<dbReference type="CDD" id="cd01428">
    <property type="entry name" value="ADK"/>
    <property type="match status" value="1"/>
</dbReference>
<dbReference type="UniPathway" id="UPA00588">
    <property type="reaction ID" value="UER00649"/>
</dbReference>
<dbReference type="AlphaFoldDB" id="A0A1F5ZXF5"/>
<dbReference type="Gene3D" id="3.40.50.300">
    <property type="entry name" value="P-loop containing nucleotide triphosphate hydrolases"/>
    <property type="match status" value="1"/>
</dbReference>
<comment type="function">
    <text evidence="5">Catalyzes the reversible transfer of the terminal phosphate group between ATP and AMP. Plays an important role in cellular energy homeostasis and in adenine nucleotide metabolism.</text>
</comment>
<feature type="binding site" evidence="5">
    <location>
        <position position="128"/>
    </location>
    <ligand>
        <name>ATP</name>
        <dbReference type="ChEBI" id="CHEBI:30616"/>
    </ligand>
</feature>
<comment type="subunit">
    <text evidence="5 7">Monomer.</text>
</comment>
<feature type="binding site" evidence="5">
    <location>
        <position position="93"/>
    </location>
    <ligand>
        <name>AMP</name>
        <dbReference type="ChEBI" id="CHEBI:456215"/>
    </ligand>
</feature>
<evidence type="ECO:0000313" key="8">
    <source>
        <dbReference type="EMBL" id="OGG16842.1"/>
    </source>
</evidence>
<dbReference type="SUPFAM" id="SSF52540">
    <property type="entry name" value="P-loop containing nucleoside triphosphate hydrolases"/>
    <property type="match status" value="1"/>
</dbReference>
<keyword evidence="4 5" id="KW-0418">Kinase</keyword>
<feature type="binding site" evidence="5">
    <location>
        <position position="177"/>
    </location>
    <ligand>
        <name>ATP</name>
        <dbReference type="ChEBI" id="CHEBI:30616"/>
    </ligand>
</feature>
<accession>A0A1F5ZXF5</accession>
<comment type="caution">
    <text evidence="8">The sequence shown here is derived from an EMBL/GenBank/DDBJ whole genome shotgun (WGS) entry which is preliminary data.</text>
</comment>
<proteinExistence type="inferred from homology"/>
<feature type="binding site" evidence="5">
    <location>
        <begin position="58"/>
        <end position="60"/>
    </location>
    <ligand>
        <name>AMP</name>
        <dbReference type="ChEBI" id="CHEBI:456215"/>
    </ligand>
</feature>
<keyword evidence="2 5" id="KW-0545">Nucleotide biosynthesis</keyword>
<dbReference type="InterPro" id="IPR000850">
    <property type="entry name" value="Adenylat/UMP-CMP_kin"/>
</dbReference>
<dbReference type="Proteomes" id="UP000176923">
    <property type="component" value="Unassembled WGS sequence"/>
</dbReference>
<name>A0A1F5ZXF5_9BACT</name>
<keyword evidence="3 5" id="KW-0547">Nucleotide-binding</keyword>
<evidence type="ECO:0000313" key="9">
    <source>
        <dbReference type="Proteomes" id="UP000176923"/>
    </source>
</evidence>
<dbReference type="PANTHER" id="PTHR23359">
    <property type="entry name" value="NUCLEOTIDE KINASE"/>
    <property type="match status" value="1"/>
</dbReference>
<evidence type="ECO:0000256" key="3">
    <source>
        <dbReference type="ARBA" id="ARBA00022741"/>
    </source>
</evidence>
<dbReference type="InterPro" id="IPR033690">
    <property type="entry name" value="Adenylat_kinase_CS"/>
</dbReference>
<evidence type="ECO:0000256" key="6">
    <source>
        <dbReference type="RuleBase" id="RU003330"/>
    </source>
</evidence>
<keyword evidence="1 5" id="KW-0808">Transferase</keyword>
<comment type="catalytic activity">
    <reaction evidence="5 7">
        <text>AMP + ATP = 2 ADP</text>
        <dbReference type="Rhea" id="RHEA:12973"/>
        <dbReference type="ChEBI" id="CHEBI:30616"/>
        <dbReference type="ChEBI" id="CHEBI:456215"/>
        <dbReference type="ChEBI" id="CHEBI:456216"/>
        <dbReference type="EC" id="2.7.4.3"/>
    </reaction>
</comment>
<comment type="domain">
    <text evidence="5">Consists of three domains, a large central CORE domain and two small peripheral domains, NMPbind and LID, which undergo movements during catalysis. The LID domain closes over the site of phosphoryl transfer upon ATP binding. Assembling and dissambling the active center during each catalytic cycle provides an effective means to prevent ATP hydrolysis.</text>
</comment>
<feature type="binding site" evidence="5">
    <location>
        <position position="31"/>
    </location>
    <ligand>
        <name>AMP</name>
        <dbReference type="ChEBI" id="CHEBI:456215"/>
    </ligand>
</feature>
<dbReference type="STRING" id="1798382.A3D77_00200"/>
<dbReference type="EMBL" id="MFJL01000007">
    <property type="protein sequence ID" value="OGG16842.1"/>
    <property type="molecule type" value="Genomic_DNA"/>
</dbReference>
<reference evidence="8 9" key="1">
    <citation type="journal article" date="2016" name="Nat. Commun.">
        <title>Thousands of microbial genomes shed light on interconnected biogeochemical processes in an aquifer system.</title>
        <authorList>
            <person name="Anantharaman K."/>
            <person name="Brown C.T."/>
            <person name="Hug L.A."/>
            <person name="Sharon I."/>
            <person name="Castelle C.J."/>
            <person name="Probst A.J."/>
            <person name="Thomas B.C."/>
            <person name="Singh A."/>
            <person name="Wilkins M.J."/>
            <person name="Karaoz U."/>
            <person name="Brodie E.L."/>
            <person name="Williams K.H."/>
            <person name="Hubbard S.S."/>
            <person name="Banfield J.F."/>
        </authorList>
    </citation>
    <scope>NUCLEOTIDE SEQUENCE [LARGE SCALE GENOMIC DNA]</scope>
</reference>
<keyword evidence="5 7" id="KW-0067">ATP-binding</keyword>
<dbReference type="GO" id="GO:0005524">
    <property type="term" value="F:ATP binding"/>
    <property type="evidence" value="ECO:0007669"/>
    <property type="project" value="UniProtKB-UniRule"/>
</dbReference>
<evidence type="ECO:0000256" key="1">
    <source>
        <dbReference type="ARBA" id="ARBA00022679"/>
    </source>
</evidence>
<feature type="binding site" evidence="5">
    <location>
        <begin position="86"/>
        <end position="89"/>
    </location>
    <ligand>
        <name>AMP</name>
        <dbReference type="ChEBI" id="CHEBI:456215"/>
    </ligand>
</feature>
<protein>
    <recommendedName>
        <fullName evidence="5 7">Adenylate kinase</fullName>
        <shortName evidence="5">AK</shortName>
        <ecNumber evidence="5 7">2.7.4.3</ecNumber>
    </recommendedName>
    <alternativeName>
        <fullName evidence="5">ATP-AMP transphosphorylase</fullName>
    </alternativeName>
    <alternativeName>
        <fullName evidence="5">ATP:AMP phosphotransferase</fullName>
    </alternativeName>
    <alternativeName>
        <fullName evidence="5">Adenylate monophosphate kinase</fullName>
    </alternativeName>
</protein>
<dbReference type="GO" id="GO:0044209">
    <property type="term" value="P:AMP salvage"/>
    <property type="evidence" value="ECO:0007669"/>
    <property type="project" value="UniProtKB-UniRule"/>
</dbReference>
<dbReference type="PROSITE" id="PS00113">
    <property type="entry name" value="ADENYLATE_KINASE"/>
    <property type="match status" value="1"/>
</dbReference>
<dbReference type="EC" id="2.7.4.3" evidence="5 7"/>
<feature type="binding site" evidence="5">
    <location>
        <begin position="10"/>
        <end position="15"/>
    </location>
    <ligand>
        <name>ATP</name>
        <dbReference type="ChEBI" id="CHEBI:30616"/>
    </ligand>
</feature>
<evidence type="ECO:0000256" key="2">
    <source>
        <dbReference type="ARBA" id="ARBA00022727"/>
    </source>
</evidence>
<dbReference type="InterPro" id="IPR027417">
    <property type="entry name" value="P-loop_NTPase"/>
</dbReference>
<gene>
    <name evidence="5" type="primary">adk</name>
    <name evidence="8" type="ORF">A3D77_00200</name>
</gene>
<dbReference type="Pfam" id="PF00406">
    <property type="entry name" value="ADK"/>
    <property type="match status" value="1"/>
</dbReference>
<dbReference type="PRINTS" id="PR00094">
    <property type="entry name" value="ADENYLTKNASE"/>
</dbReference>
<feature type="binding site" evidence="5">
    <location>
        <position position="149"/>
    </location>
    <ligand>
        <name>AMP</name>
        <dbReference type="ChEBI" id="CHEBI:456215"/>
    </ligand>
</feature>
<feature type="binding site" evidence="5">
    <location>
        <position position="130"/>
    </location>
    <ligand>
        <name>AMP</name>
        <dbReference type="ChEBI" id="CHEBI:456215"/>
    </ligand>
</feature>
<comment type="similarity">
    <text evidence="5 6">Belongs to the adenylate kinase family.</text>
</comment>
<dbReference type="HAMAP" id="MF_00235">
    <property type="entry name" value="Adenylate_kinase_Adk"/>
    <property type="match status" value="1"/>
</dbReference>
<comment type="subcellular location">
    <subcellularLocation>
        <location evidence="5 7">Cytoplasm</location>
    </subcellularLocation>
</comment>
<evidence type="ECO:0000256" key="7">
    <source>
        <dbReference type="RuleBase" id="RU003331"/>
    </source>
</evidence>
<comment type="caution">
    <text evidence="5">Lacks conserved residue(s) required for the propagation of feature annotation.</text>
</comment>
<keyword evidence="5" id="KW-0963">Cytoplasm</keyword>
<organism evidence="8 9">
    <name type="scientific">Candidatus Gottesmanbacteria bacterium RIFCSPHIGHO2_02_FULL_39_11</name>
    <dbReference type="NCBI Taxonomy" id="1798382"/>
    <lineage>
        <taxon>Bacteria</taxon>
        <taxon>Candidatus Gottesmaniibacteriota</taxon>
    </lineage>
</organism>
<dbReference type="GO" id="GO:0005737">
    <property type="term" value="C:cytoplasm"/>
    <property type="evidence" value="ECO:0007669"/>
    <property type="project" value="UniProtKB-SubCell"/>
</dbReference>
<dbReference type="GO" id="GO:0004017">
    <property type="term" value="F:AMP kinase activity"/>
    <property type="evidence" value="ECO:0007669"/>
    <property type="project" value="UniProtKB-UniRule"/>
</dbReference>
<sequence>MHYIFYGPEGSGKGTQVKLLSEKLHISVLTSGDLVRDAAANDNGLIGDACRRALKEGRYVPDSEMFVLWKNKLRSKEAKKGFILDGFPRNLRQAKFLIRKISKYGYGIDKFIHLTLSDKDATGRLLKRNRKTFEGSNESHDTVEKIRSRLANFRKHEEELVSFFDTLKLLLNVDGSGSVPDIHKHILKGLLLSS</sequence>
<evidence type="ECO:0000256" key="5">
    <source>
        <dbReference type="HAMAP-Rule" id="MF_00235"/>
    </source>
</evidence>
<evidence type="ECO:0000256" key="4">
    <source>
        <dbReference type="ARBA" id="ARBA00022777"/>
    </source>
</evidence>
<feature type="binding site" evidence="5">
    <location>
        <position position="36"/>
    </location>
    <ligand>
        <name>AMP</name>
        <dbReference type="ChEBI" id="CHEBI:456215"/>
    </ligand>
</feature>
<comment type="pathway">
    <text evidence="5">Purine metabolism; AMP biosynthesis via salvage pathway; AMP from ADP: step 1/1.</text>
</comment>